<organism evidence="2">
    <name type="scientific">Pyricularia oryzae (strain Y34)</name>
    <name type="common">Rice blast fungus</name>
    <name type="synonym">Magnaporthe oryzae</name>
    <dbReference type="NCBI Taxonomy" id="1143189"/>
    <lineage>
        <taxon>Eukaryota</taxon>
        <taxon>Fungi</taxon>
        <taxon>Dikarya</taxon>
        <taxon>Ascomycota</taxon>
        <taxon>Pezizomycotina</taxon>
        <taxon>Sordariomycetes</taxon>
        <taxon>Sordariomycetidae</taxon>
        <taxon>Magnaporthales</taxon>
        <taxon>Pyriculariaceae</taxon>
        <taxon>Pyricularia</taxon>
    </lineage>
</organism>
<protein>
    <submittedName>
        <fullName evidence="2">Uncharacterized protein</fullName>
    </submittedName>
</protein>
<feature type="signal peptide" evidence="1">
    <location>
        <begin position="1"/>
        <end position="16"/>
    </location>
</feature>
<dbReference type="EMBL" id="JH792947">
    <property type="protein sequence ID" value="ELQ44750.1"/>
    <property type="molecule type" value="Genomic_DNA"/>
</dbReference>
<feature type="chain" id="PRO_5041697125" evidence="1">
    <location>
        <begin position="17"/>
        <end position="70"/>
    </location>
</feature>
<dbReference type="AlphaFoldDB" id="A0AA97P9T9"/>
<keyword evidence="1" id="KW-0732">Signal</keyword>
<evidence type="ECO:0000313" key="2">
    <source>
        <dbReference type="EMBL" id="ELQ44750.1"/>
    </source>
</evidence>
<reference evidence="2" key="1">
    <citation type="journal article" date="2012" name="PLoS Genet.">
        <title>Comparative analysis of the genomes of two field isolates of the rice blast fungus Magnaporthe oryzae.</title>
        <authorList>
            <person name="Xue M."/>
            <person name="Yang J."/>
            <person name="Li Z."/>
            <person name="Hu S."/>
            <person name="Yao N."/>
            <person name="Dean R.A."/>
            <person name="Zhao W."/>
            <person name="Shen M."/>
            <person name="Zhang H."/>
            <person name="Li C."/>
            <person name="Liu L."/>
            <person name="Cao L."/>
            <person name="Xu X."/>
            <person name="Xing Y."/>
            <person name="Hsiang T."/>
            <person name="Zhang Z."/>
            <person name="Xu J.R."/>
            <person name="Peng Y.L."/>
        </authorList>
    </citation>
    <scope>NUCLEOTIDE SEQUENCE</scope>
    <source>
        <strain evidence="2">Y34</strain>
    </source>
</reference>
<accession>A0AA97P9T9</accession>
<gene>
    <name evidence="2" type="ORF">OOU_Y34scaffold00057g9</name>
</gene>
<dbReference type="Proteomes" id="UP000011086">
    <property type="component" value="Unassembled WGS sequence"/>
</dbReference>
<evidence type="ECO:0000256" key="1">
    <source>
        <dbReference type="SAM" id="SignalP"/>
    </source>
</evidence>
<proteinExistence type="predicted"/>
<name>A0AA97P9T9_PYRO3</name>
<sequence length="70" mass="7298">MKTSILFMALFTAATAAVVSTSPAEAGSLNRRAGPHEGKKCEIRPGVTGTCRKTDCLSATSLLVDTPECK</sequence>